<dbReference type="AlphaFoldDB" id="A0A8X6W7P6"/>
<dbReference type="Proteomes" id="UP000887159">
    <property type="component" value="Unassembled WGS sequence"/>
</dbReference>
<keyword evidence="2" id="KW-1185">Reference proteome</keyword>
<sequence length="154" mass="18339">MRVWKQCTDEHRTTRKTGSGRRKVTSARDDRHLLCMAVNDHTASSRQITFTANHRRLCLQWAHEHRAWHADWHQVVFSDESRFNLWEHDSRIRVRRYAGERCLPQCVIERYNGQNPGVMSPDMSSIEHVWDLIGRRLVREPRPVASKDELMLRI</sequence>
<gene>
    <name evidence="1" type="primary">X975_22795</name>
    <name evidence="1" type="ORF">TNCV_4071711</name>
</gene>
<reference evidence="1" key="1">
    <citation type="submission" date="2020-08" db="EMBL/GenBank/DDBJ databases">
        <title>Multicomponent nature underlies the extraordinary mechanical properties of spider dragline silk.</title>
        <authorList>
            <person name="Kono N."/>
            <person name="Nakamura H."/>
            <person name="Mori M."/>
            <person name="Yoshida Y."/>
            <person name="Ohtoshi R."/>
            <person name="Malay A.D."/>
            <person name="Moran D.A.P."/>
            <person name="Tomita M."/>
            <person name="Numata K."/>
            <person name="Arakawa K."/>
        </authorList>
    </citation>
    <scope>NUCLEOTIDE SEQUENCE</scope>
</reference>
<protein>
    <submittedName>
        <fullName evidence="1">Transposable element Tc1 transposase</fullName>
    </submittedName>
</protein>
<dbReference type="EMBL" id="BMAU01021390">
    <property type="protein sequence ID" value="GFY29858.1"/>
    <property type="molecule type" value="Genomic_DNA"/>
</dbReference>
<name>A0A8X6W7P6_TRICX</name>
<evidence type="ECO:0000313" key="2">
    <source>
        <dbReference type="Proteomes" id="UP000887159"/>
    </source>
</evidence>
<comment type="caution">
    <text evidence="1">The sequence shown here is derived from an EMBL/GenBank/DDBJ whole genome shotgun (WGS) entry which is preliminary data.</text>
</comment>
<evidence type="ECO:0000313" key="1">
    <source>
        <dbReference type="EMBL" id="GFY29858.1"/>
    </source>
</evidence>
<dbReference type="GO" id="GO:0003676">
    <property type="term" value="F:nucleic acid binding"/>
    <property type="evidence" value="ECO:0007669"/>
    <property type="project" value="InterPro"/>
</dbReference>
<organism evidence="1 2">
    <name type="scientific">Trichonephila clavipes</name>
    <name type="common">Golden silk orbweaver</name>
    <name type="synonym">Nephila clavipes</name>
    <dbReference type="NCBI Taxonomy" id="2585209"/>
    <lineage>
        <taxon>Eukaryota</taxon>
        <taxon>Metazoa</taxon>
        <taxon>Ecdysozoa</taxon>
        <taxon>Arthropoda</taxon>
        <taxon>Chelicerata</taxon>
        <taxon>Arachnida</taxon>
        <taxon>Araneae</taxon>
        <taxon>Araneomorphae</taxon>
        <taxon>Entelegynae</taxon>
        <taxon>Araneoidea</taxon>
        <taxon>Nephilidae</taxon>
        <taxon>Trichonephila</taxon>
    </lineage>
</organism>
<proteinExistence type="predicted"/>
<dbReference type="InterPro" id="IPR036397">
    <property type="entry name" value="RNaseH_sf"/>
</dbReference>
<accession>A0A8X6W7P6</accession>
<dbReference type="Gene3D" id="3.30.420.10">
    <property type="entry name" value="Ribonuclease H-like superfamily/Ribonuclease H"/>
    <property type="match status" value="1"/>
</dbReference>